<gene>
    <name evidence="2" type="primary">Dleu7</name>
    <name evidence="2" type="ORF">POSRUF_R05205</name>
</gene>
<comment type="caution">
    <text evidence="2">The sequence shown here is derived from an EMBL/GenBank/DDBJ whole genome shotgun (WGS) entry which is preliminary data.</text>
</comment>
<accession>A0A7L2T4P1</accession>
<dbReference type="Pfam" id="PF15760">
    <property type="entry name" value="DLEU7"/>
    <property type="match status" value="1"/>
</dbReference>
<dbReference type="AlphaFoldDB" id="A0A7L2T4P1"/>
<feature type="non-terminal residue" evidence="2">
    <location>
        <position position="185"/>
    </location>
</feature>
<feature type="compositionally biased region" description="Pro residues" evidence="1">
    <location>
        <begin position="1"/>
        <end position="11"/>
    </location>
</feature>
<keyword evidence="3" id="KW-1185">Reference proteome</keyword>
<proteinExistence type="predicted"/>
<reference evidence="2 3" key="1">
    <citation type="submission" date="2019-09" db="EMBL/GenBank/DDBJ databases">
        <title>Bird 10,000 Genomes (B10K) Project - Family phase.</title>
        <authorList>
            <person name="Zhang G."/>
        </authorList>
    </citation>
    <scope>NUCLEOTIDE SEQUENCE [LARGE SCALE GENOMIC DNA]</scope>
    <source>
        <strain evidence="2">B10K-DU-002-71</strain>
        <tissue evidence="2">Muscle</tissue>
    </source>
</reference>
<feature type="region of interest" description="Disordered" evidence="1">
    <location>
        <begin position="1"/>
        <end position="76"/>
    </location>
</feature>
<evidence type="ECO:0000256" key="1">
    <source>
        <dbReference type="SAM" id="MobiDB-lite"/>
    </source>
</evidence>
<dbReference type="EMBL" id="VYZT01010571">
    <property type="protein sequence ID" value="NXS27814.1"/>
    <property type="molecule type" value="Genomic_DNA"/>
</dbReference>
<organism evidence="2 3">
    <name type="scientific">Pomatostomus ruficeps</name>
    <name type="common">Chestnut-crowned babbler</name>
    <dbReference type="NCBI Taxonomy" id="9176"/>
    <lineage>
        <taxon>Eukaryota</taxon>
        <taxon>Metazoa</taxon>
        <taxon>Chordata</taxon>
        <taxon>Craniata</taxon>
        <taxon>Vertebrata</taxon>
        <taxon>Euteleostomi</taxon>
        <taxon>Archelosauria</taxon>
        <taxon>Archosauria</taxon>
        <taxon>Dinosauria</taxon>
        <taxon>Saurischia</taxon>
        <taxon>Theropoda</taxon>
        <taxon>Coelurosauria</taxon>
        <taxon>Aves</taxon>
        <taxon>Neognathae</taxon>
        <taxon>Neoaves</taxon>
        <taxon>Telluraves</taxon>
        <taxon>Australaves</taxon>
        <taxon>Passeriformes</taxon>
        <taxon>Sylvioidea</taxon>
        <taxon>Timaliidae</taxon>
        <taxon>Pomatostomus</taxon>
    </lineage>
</organism>
<dbReference type="InterPro" id="IPR031510">
    <property type="entry name" value="DLEU7"/>
</dbReference>
<evidence type="ECO:0000313" key="2">
    <source>
        <dbReference type="EMBL" id="NXS27814.1"/>
    </source>
</evidence>
<feature type="compositionally biased region" description="Low complexity" evidence="1">
    <location>
        <begin position="12"/>
        <end position="24"/>
    </location>
</feature>
<feature type="non-terminal residue" evidence="2">
    <location>
        <position position="1"/>
    </location>
</feature>
<dbReference type="OrthoDB" id="8788044at2759"/>
<sequence length="185" mass="20446">SPPTPPQPPQPSHTQTSTSSRSSPAWHRPGEEGEVSEHGGAQGLEGERKALGKSPKEGEESGDPPLSPGELRPGGLAQPRLKRCETLQEMVLCSKMSLLEEATSHLVEYLLLPLLQQHPLALHPTLRERQEDSIEFRNICSHMALQRVGQQFQKDLHEAHQCLKTIIEKLICSLADFPPDSHILV</sequence>
<dbReference type="PANTHER" id="PTHR36961:SF1">
    <property type="entry name" value="LEUKEMIA-ASSOCIATED PROTEIN 7"/>
    <property type="match status" value="1"/>
</dbReference>
<name>A0A7L2T4P1_POMRU</name>
<protein>
    <submittedName>
        <fullName evidence="2">LEU7 protein</fullName>
    </submittedName>
</protein>
<dbReference type="PANTHER" id="PTHR36961">
    <property type="entry name" value="LEUKEMIA-ASSOCIATED PROTEIN 7"/>
    <property type="match status" value="1"/>
</dbReference>
<feature type="compositionally biased region" description="Basic and acidic residues" evidence="1">
    <location>
        <begin position="45"/>
        <end position="59"/>
    </location>
</feature>
<feature type="compositionally biased region" description="Basic and acidic residues" evidence="1">
    <location>
        <begin position="28"/>
        <end position="37"/>
    </location>
</feature>
<dbReference type="Proteomes" id="UP000583496">
    <property type="component" value="Unassembled WGS sequence"/>
</dbReference>
<evidence type="ECO:0000313" key="3">
    <source>
        <dbReference type="Proteomes" id="UP000583496"/>
    </source>
</evidence>